<evidence type="ECO:0000313" key="2">
    <source>
        <dbReference type="EMBL" id="QQV91555.1"/>
    </source>
</evidence>
<keyword evidence="1" id="KW-0812">Transmembrane</keyword>
<reference evidence="2" key="1">
    <citation type="submission" date="2020-07" db="EMBL/GenBank/DDBJ databases">
        <title>Highly diverse flavobacterial phages as mortality factor during North Sea spring blooms.</title>
        <authorList>
            <person name="Bartlau N."/>
            <person name="Wichels A."/>
            <person name="Krohne G."/>
            <person name="Adriaenssens E.M."/>
            <person name="Heins A."/>
            <person name="Fuchs B.M."/>
            <person name="Amann R."/>
            <person name="Moraru C."/>
        </authorList>
    </citation>
    <scope>NUCLEOTIDE SEQUENCE</scope>
</reference>
<feature type="transmembrane region" description="Helical" evidence="1">
    <location>
        <begin position="31"/>
        <end position="53"/>
    </location>
</feature>
<keyword evidence="3" id="KW-1185">Reference proteome</keyword>
<proteinExistence type="predicted"/>
<keyword evidence="1" id="KW-0472">Membrane</keyword>
<evidence type="ECO:0000256" key="1">
    <source>
        <dbReference type="SAM" id="Phobius"/>
    </source>
</evidence>
<sequence>MNLPLIIIIAFSSYQSITASNRKKNIEASNWSAVAFGVAAGSIVYTLIIKPLLEL</sequence>
<protein>
    <submittedName>
        <fullName evidence="2">Uncharacterized protein</fullName>
    </submittedName>
</protein>
<organism evidence="2 3">
    <name type="scientific">Winogradskyella phage Peternella_1</name>
    <dbReference type="NCBI Taxonomy" id="2745699"/>
    <lineage>
        <taxon>Viruses</taxon>
        <taxon>Duplodnaviria</taxon>
        <taxon>Heunggongvirae</taxon>
        <taxon>Uroviricota</taxon>
        <taxon>Caudoviricetes</taxon>
        <taxon>Winoviridae</taxon>
        <taxon>Peternellavirus</taxon>
        <taxon>Peternellavirus peternella</taxon>
    </lineage>
</organism>
<name>A0A8E5E9V8_9CAUD</name>
<keyword evidence="1" id="KW-1133">Transmembrane helix</keyword>
<accession>A0A8E5E9V8</accession>
<dbReference type="Proteomes" id="UP000693777">
    <property type="component" value="Segment"/>
</dbReference>
<evidence type="ECO:0000313" key="3">
    <source>
        <dbReference type="Proteomes" id="UP000693777"/>
    </source>
</evidence>
<gene>
    <name evidence="2" type="ORF">Peternella1_19</name>
</gene>
<dbReference type="EMBL" id="MT732475">
    <property type="protein sequence ID" value="QQV91555.1"/>
    <property type="molecule type" value="Genomic_DNA"/>
</dbReference>